<reference evidence="1" key="1">
    <citation type="submission" date="2020-01" db="EMBL/GenBank/DDBJ databases">
        <authorList>
            <consortium name="DOE Joint Genome Institute"/>
            <person name="Haridas S."/>
            <person name="Albert R."/>
            <person name="Binder M."/>
            <person name="Bloem J."/>
            <person name="Labutti K."/>
            <person name="Salamov A."/>
            <person name="Andreopoulos B."/>
            <person name="Baker S.E."/>
            <person name="Barry K."/>
            <person name="Bills G."/>
            <person name="Bluhm B.H."/>
            <person name="Cannon C."/>
            <person name="Castanera R."/>
            <person name="Culley D.E."/>
            <person name="Daum C."/>
            <person name="Ezra D."/>
            <person name="Gonzalez J.B."/>
            <person name="Henrissat B."/>
            <person name="Kuo A."/>
            <person name="Liang C."/>
            <person name="Lipzen A."/>
            <person name="Lutzoni F."/>
            <person name="Magnuson J."/>
            <person name="Mondo S."/>
            <person name="Nolan M."/>
            <person name="Ohm R."/>
            <person name="Pangilinan J."/>
            <person name="Park H.-J."/>
            <person name="Ramirez L."/>
            <person name="Alfaro M."/>
            <person name="Sun H."/>
            <person name="Tritt A."/>
            <person name="Yoshinaga Y."/>
            <person name="Zwiers L.-H."/>
            <person name="Turgeon B.G."/>
            <person name="Goodwin S.B."/>
            <person name="Spatafora J.W."/>
            <person name="Crous P.W."/>
            <person name="Grigoriev I.V."/>
        </authorList>
    </citation>
    <scope>NUCLEOTIDE SEQUENCE</scope>
    <source>
        <strain evidence="1">IPT5</strain>
    </source>
</reference>
<evidence type="ECO:0000313" key="2">
    <source>
        <dbReference type="Proteomes" id="UP000799423"/>
    </source>
</evidence>
<keyword evidence="2" id="KW-1185">Reference proteome</keyword>
<name>A0A6A7ANX7_9PLEO</name>
<evidence type="ECO:0000313" key="1">
    <source>
        <dbReference type="EMBL" id="KAF2844464.1"/>
    </source>
</evidence>
<organism evidence="1 2">
    <name type="scientific">Plenodomus tracheiphilus IPT5</name>
    <dbReference type="NCBI Taxonomy" id="1408161"/>
    <lineage>
        <taxon>Eukaryota</taxon>
        <taxon>Fungi</taxon>
        <taxon>Dikarya</taxon>
        <taxon>Ascomycota</taxon>
        <taxon>Pezizomycotina</taxon>
        <taxon>Dothideomycetes</taxon>
        <taxon>Pleosporomycetidae</taxon>
        <taxon>Pleosporales</taxon>
        <taxon>Pleosporineae</taxon>
        <taxon>Leptosphaeriaceae</taxon>
        <taxon>Plenodomus</taxon>
    </lineage>
</organism>
<accession>A0A6A7ANX7</accession>
<sequence>MLSSTGPVASYTTCGGNSVSGLQTARAFRIVQQCLLSVHGSPAASLSCIKVAFQSFCAASSTPGDSDSLGRCRDWTGTAQRESGEV</sequence>
<protein>
    <submittedName>
        <fullName evidence="1">Uncharacterized protein</fullName>
    </submittedName>
</protein>
<dbReference type="EMBL" id="MU006378">
    <property type="protein sequence ID" value="KAF2844464.1"/>
    <property type="molecule type" value="Genomic_DNA"/>
</dbReference>
<gene>
    <name evidence="1" type="ORF">T440DRAFT_326201</name>
</gene>
<dbReference type="AlphaFoldDB" id="A0A6A7ANX7"/>
<proteinExistence type="predicted"/>
<dbReference type="Proteomes" id="UP000799423">
    <property type="component" value="Unassembled WGS sequence"/>
</dbReference>